<dbReference type="EMBL" id="JASNQZ010000003">
    <property type="protein sequence ID" value="KAL0958841.1"/>
    <property type="molecule type" value="Genomic_DNA"/>
</dbReference>
<dbReference type="InterPro" id="IPR039261">
    <property type="entry name" value="FNR_nucleotide-bd"/>
</dbReference>
<evidence type="ECO:0000256" key="1">
    <source>
        <dbReference type="ARBA" id="ARBA00004651"/>
    </source>
</evidence>
<dbReference type="Gene3D" id="3.40.50.80">
    <property type="entry name" value="Nucleotide-binding domain of ferredoxin-NADP reductase (FNR) module"/>
    <property type="match status" value="1"/>
</dbReference>
<dbReference type="PANTHER" id="PTHR32361">
    <property type="entry name" value="FERRIC/CUPRIC REDUCTASE TRANSMEMBRANE COMPONENT"/>
    <property type="match status" value="1"/>
</dbReference>
<dbReference type="SFLD" id="SFLDS00052">
    <property type="entry name" value="Ferric_Reductase_Domain"/>
    <property type="match status" value="1"/>
</dbReference>
<feature type="compositionally biased region" description="Basic residues" evidence="14">
    <location>
        <begin position="87"/>
        <end position="96"/>
    </location>
</feature>
<evidence type="ECO:0000256" key="3">
    <source>
        <dbReference type="ARBA" id="ARBA00012668"/>
    </source>
</evidence>
<keyword evidence="11 15" id="KW-0472">Membrane</keyword>
<accession>A0ABR3JUQ1</accession>
<dbReference type="InterPro" id="IPR017938">
    <property type="entry name" value="Riboflavin_synthase-like_b-brl"/>
</dbReference>
<dbReference type="CDD" id="cd06186">
    <property type="entry name" value="NOX_Duox_like_FAD_NADP"/>
    <property type="match status" value="1"/>
</dbReference>
<dbReference type="SUPFAM" id="SSF63380">
    <property type="entry name" value="Riboflavin synthase domain-like"/>
    <property type="match status" value="1"/>
</dbReference>
<feature type="region of interest" description="Disordered" evidence="14">
    <location>
        <begin position="76"/>
        <end position="108"/>
    </location>
</feature>
<keyword evidence="9" id="KW-0560">Oxidoreductase</keyword>
<dbReference type="PANTHER" id="PTHR32361:SF9">
    <property type="entry name" value="FERRIC REDUCTASE TRANSMEMBRANE COMPONENT 3-RELATED"/>
    <property type="match status" value="1"/>
</dbReference>
<evidence type="ECO:0000256" key="7">
    <source>
        <dbReference type="ARBA" id="ARBA00022982"/>
    </source>
</evidence>
<name>A0ABR3JUQ1_9AGAR</name>
<dbReference type="Pfam" id="PF08030">
    <property type="entry name" value="NAD_binding_6"/>
    <property type="match status" value="1"/>
</dbReference>
<feature type="domain" description="FAD-binding FR-type" evidence="16">
    <location>
        <begin position="324"/>
        <end position="446"/>
    </location>
</feature>
<keyword evidence="6 15" id="KW-0812">Transmembrane</keyword>
<dbReference type="InterPro" id="IPR017927">
    <property type="entry name" value="FAD-bd_FR_type"/>
</dbReference>
<sequence length="622" mass="68577">MSAFPWNLTAASPEVKDDLSDFAPHPGSELAYHTDLFILALLAACVLFRLPRAIARLSIAAEWLNGHVFHHTQAKRAPLHPIAPRRPSQRSHRSTSSRKTSASEAGHTTYDSHARLAYRDEKRSYPHHSYPPHVGAYWANLRPLADVLRKRLSPGFSLGQGLLLVMYFAIILYSTLYKSSPFQDPARAGFVAMSQLPVVFALATKNNVAGTLVGLGYEKLNFFHRFVGKILVVATNVHSIGYIYKWSAEGRFTQNIKIPMVAWGLVGLVCVDVLYVFSTPIWRQRAYSVFMTSHFVGFGLLLPACWFHKPTMVPYILVSCGIYALDRFMRIVKTRIITATVRPLPELGVARVEIPHLNAGWRAGQHVRLRVLSGTGMGWLRMFESHPFTIASVSGGHEGLVLLCKKTGDWTNRLFELAKVGGYSERGIQRDVLVTVEGPYGGPGHAMFTSFSAAVFVVGGSGITFALSAIQELIQRDRESTSRIKAIELIWAVQDPISIKPLLPLFTSLIEASERAPLKISIFYTRALSLDAPSPFAKFPSHPSLSLDPGRPPLAEILESVISRTVLLGAGAKDHLPHTGMLVATCGPVGLADSVATAVSRVKLQRRRQVGGVELFEEVFGW</sequence>
<dbReference type="SFLD" id="SFLDG01168">
    <property type="entry name" value="Ferric_reductase_subgroup_(FRE"/>
    <property type="match status" value="1"/>
</dbReference>
<dbReference type="InterPro" id="IPR013121">
    <property type="entry name" value="Fe_red_NAD-bd_6"/>
</dbReference>
<gene>
    <name evidence="17" type="ORF">HGRIS_014159</name>
</gene>
<evidence type="ECO:0000256" key="11">
    <source>
        <dbReference type="ARBA" id="ARBA00023136"/>
    </source>
</evidence>
<evidence type="ECO:0000256" key="9">
    <source>
        <dbReference type="ARBA" id="ARBA00023002"/>
    </source>
</evidence>
<evidence type="ECO:0000256" key="8">
    <source>
        <dbReference type="ARBA" id="ARBA00022989"/>
    </source>
</evidence>
<dbReference type="InterPro" id="IPR013112">
    <property type="entry name" value="FAD-bd_8"/>
</dbReference>
<keyword evidence="18" id="KW-1185">Reference proteome</keyword>
<comment type="similarity">
    <text evidence="2">Belongs to the ferric reductase (FRE) family.</text>
</comment>
<dbReference type="Proteomes" id="UP001556367">
    <property type="component" value="Unassembled WGS sequence"/>
</dbReference>
<evidence type="ECO:0000256" key="2">
    <source>
        <dbReference type="ARBA" id="ARBA00006278"/>
    </source>
</evidence>
<comment type="caution">
    <text evidence="17">The sequence shown here is derived from an EMBL/GenBank/DDBJ whole genome shotgun (WGS) entry which is preliminary data.</text>
</comment>
<feature type="transmembrane region" description="Helical" evidence="15">
    <location>
        <begin position="256"/>
        <end position="277"/>
    </location>
</feature>
<keyword evidence="12" id="KW-0325">Glycoprotein</keyword>
<evidence type="ECO:0000256" key="15">
    <source>
        <dbReference type="SAM" id="Phobius"/>
    </source>
</evidence>
<evidence type="ECO:0000256" key="13">
    <source>
        <dbReference type="ARBA" id="ARBA00048483"/>
    </source>
</evidence>
<organism evidence="17 18">
    <name type="scientific">Hohenbuehelia grisea</name>
    <dbReference type="NCBI Taxonomy" id="104357"/>
    <lineage>
        <taxon>Eukaryota</taxon>
        <taxon>Fungi</taxon>
        <taxon>Dikarya</taxon>
        <taxon>Basidiomycota</taxon>
        <taxon>Agaricomycotina</taxon>
        <taxon>Agaricomycetes</taxon>
        <taxon>Agaricomycetidae</taxon>
        <taxon>Agaricales</taxon>
        <taxon>Pleurotineae</taxon>
        <taxon>Pleurotaceae</taxon>
        <taxon>Hohenbuehelia</taxon>
    </lineage>
</organism>
<protein>
    <recommendedName>
        <fullName evidence="3">ferric-chelate reductase (NADPH)</fullName>
        <ecNumber evidence="3">1.16.1.9</ecNumber>
    </recommendedName>
</protein>
<feature type="transmembrane region" description="Helical" evidence="15">
    <location>
        <begin position="226"/>
        <end position="244"/>
    </location>
</feature>
<evidence type="ECO:0000313" key="17">
    <source>
        <dbReference type="EMBL" id="KAL0958841.1"/>
    </source>
</evidence>
<comment type="subcellular location">
    <subcellularLocation>
        <location evidence="1">Cell membrane</location>
        <topology evidence="1">Multi-pass membrane protein</topology>
    </subcellularLocation>
</comment>
<dbReference type="Pfam" id="PF08022">
    <property type="entry name" value="FAD_binding_8"/>
    <property type="match status" value="1"/>
</dbReference>
<evidence type="ECO:0000256" key="6">
    <source>
        <dbReference type="ARBA" id="ARBA00022692"/>
    </source>
</evidence>
<dbReference type="InterPro" id="IPR051410">
    <property type="entry name" value="Ferric/Cupric_Reductase"/>
</dbReference>
<keyword evidence="4" id="KW-0813">Transport</keyword>
<evidence type="ECO:0000256" key="14">
    <source>
        <dbReference type="SAM" id="MobiDB-lite"/>
    </source>
</evidence>
<feature type="transmembrane region" description="Helical" evidence="15">
    <location>
        <begin position="196"/>
        <end position="217"/>
    </location>
</feature>
<keyword evidence="8 15" id="KW-1133">Transmembrane helix</keyword>
<keyword evidence="7" id="KW-0249">Electron transport</keyword>
<keyword evidence="10" id="KW-0406">Ion transport</keyword>
<evidence type="ECO:0000313" key="18">
    <source>
        <dbReference type="Proteomes" id="UP001556367"/>
    </source>
</evidence>
<feature type="transmembrane region" description="Helical" evidence="15">
    <location>
        <begin position="30"/>
        <end position="50"/>
    </location>
</feature>
<keyword evidence="5" id="KW-1003">Cell membrane</keyword>
<evidence type="ECO:0000256" key="10">
    <source>
        <dbReference type="ARBA" id="ARBA00023065"/>
    </source>
</evidence>
<feature type="transmembrane region" description="Helical" evidence="15">
    <location>
        <begin position="289"/>
        <end position="306"/>
    </location>
</feature>
<evidence type="ECO:0000256" key="4">
    <source>
        <dbReference type="ARBA" id="ARBA00022448"/>
    </source>
</evidence>
<dbReference type="Pfam" id="PF01794">
    <property type="entry name" value="Ferric_reduct"/>
    <property type="match status" value="1"/>
</dbReference>
<evidence type="ECO:0000256" key="5">
    <source>
        <dbReference type="ARBA" id="ARBA00022475"/>
    </source>
</evidence>
<proteinExistence type="inferred from homology"/>
<dbReference type="EC" id="1.16.1.9" evidence="3"/>
<comment type="catalytic activity">
    <reaction evidence="13">
        <text>2 a Fe(II)-siderophore + NADP(+) + H(+) = 2 a Fe(III)-siderophore + NADPH</text>
        <dbReference type="Rhea" id="RHEA:28795"/>
        <dbReference type="Rhea" id="RHEA-COMP:11342"/>
        <dbReference type="Rhea" id="RHEA-COMP:11344"/>
        <dbReference type="ChEBI" id="CHEBI:15378"/>
        <dbReference type="ChEBI" id="CHEBI:29033"/>
        <dbReference type="ChEBI" id="CHEBI:29034"/>
        <dbReference type="ChEBI" id="CHEBI:57783"/>
        <dbReference type="ChEBI" id="CHEBI:58349"/>
        <dbReference type="EC" id="1.16.1.9"/>
    </reaction>
</comment>
<feature type="transmembrane region" description="Helical" evidence="15">
    <location>
        <begin position="158"/>
        <end position="176"/>
    </location>
</feature>
<dbReference type="PROSITE" id="PS51384">
    <property type="entry name" value="FAD_FR"/>
    <property type="match status" value="1"/>
</dbReference>
<reference evidence="18" key="1">
    <citation type="submission" date="2024-06" db="EMBL/GenBank/DDBJ databases">
        <title>Multi-omics analyses provide insights into the biosynthesis of the anticancer antibiotic pleurotin in Hohenbuehelia grisea.</title>
        <authorList>
            <person name="Weaver J.A."/>
            <person name="Alberti F."/>
        </authorList>
    </citation>
    <scope>NUCLEOTIDE SEQUENCE [LARGE SCALE GENOMIC DNA]</scope>
    <source>
        <strain evidence="18">T-177</strain>
    </source>
</reference>
<dbReference type="InterPro" id="IPR013130">
    <property type="entry name" value="Fe3_Rdtase_TM_dom"/>
</dbReference>
<dbReference type="SUPFAM" id="SSF52343">
    <property type="entry name" value="Ferredoxin reductase-like, C-terminal NADP-linked domain"/>
    <property type="match status" value="1"/>
</dbReference>
<evidence type="ECO:0000259" key="16">
    <source>
        <dbReference type="PROSITE" id="PS51384"/>
    </source>
</evidence>
<evidence type="ECO:0000256" key="12">
    <source>
        <dbReference type="ARBA" id="ARBA00023180"/>
    </source>
</evidence>